<dbReference type="GO" id="GO:0016020">
    <property type="term" value="C:membrane"/>
    <property type="evidence" value="ECO:0007669"/>
    <property type="project" value="GOC"/>
</dbReference>
<dbReference type="Pfam" id="PF00487">
    <property type="entry name" value="FA_desaturase"/>
    <property type="match status" value="1"/>
</dbReference>
<organism evidence="3 4">
    <name type="scientific">Mucilaginibacter ginsenosidivorax</name>
    <dbReference type="NCBI Taxonomy" id="862126"/>
    <lineage>
        <taxon>Bacteria</taxon>
        <taxon>Pseudomonadati</taxon>
        <taxon>Bacteroidota</taxon>
        <taxon>Sphingobacteriia</taxon>
        <taxon>Sphingobacteriales</taxon>
        <taxon>Sphingobacteriaceae</taxon>
        <taxon>Mucilaginibacter</taxon>
    </lineage>
</organism>
<keyword evidence="1" id="KW-0472">Membrane</keyword>
<dbReference type="PANTHER" id="PTHR12879">
    <property type="entry name" value="SPHINGOLIPID DELTA 4 DESATURASE/C-4 HYDROXYLASE PROTEIN DES2"/>
    <property type="match status" value="1"/>
</dbReference>
<dbReference type="InterPro" id="IPR013866">
    <property type="entry name" value="Sphingolipid_d4-desaturase_N"/>
</dbReference>
<dbReference type="OrthoDB" id="784276at2"/>
<dbReference type="Proteomes" id="UP000321362">
    <property type="component" value="Chromosome"/>
</dbReference>
<feature type="domain" description="Sphingolipid delta4-desaturase N-terminal" evidence="2">
    <location>
        <begin position="2"/>
        <end position="40"/>
    </location>
</feature>
<feature type="transmembrane region" description="Helical" evidence="1">
    <location>
        <begin position="39"/>
        <end position="61"/>
    </location>
</feature>
<evidence type="ECO:0000313" key="4">
    <source>
        <dbReference type="Proteomes" id="UP000321362"/>
    </source>
</evidence>
<dbReference type="GO" id="GO:0046513">
    <property type="term" value="P:ceramide biosynthetic process"/>
    <property type="evidence" value="ECO:0007669"/>
    <property type="project" value="TreeGrafter"/>
</dbReference>
<keyword evidence="1" id="KW-1133">Transmembrane helix</keyword>
<gene>
    <name evidence="3" type="ORF">FSB76_30360</name>
</gene>
<feature type="transmembrane region" description="Helical" evidence="1">
    <location>
        <begin position="162"/>
        <end position="178"/>
    </location>
</feature>
<dbReference type="RefSeq" id="WP_147060224.1">
    <property type="nucleotide sequence ID" value="NZ_CP042437.1"/>
</dbReference>
<name>A0A5B8WAV4_9SPHI</name>
<proteinExistence type="predicted"/>
<keyword evidence="4" id="KW-1185">Reference proteome</keyword>
<reference evidence="3 4" key="1">
    <citation type="journal article" date="2013" name="J. Microbiol.">
        <title>Mucilaginibacter ginsenosidivorax sp. nov., with ginsenoside converting activity isolated from sediment.</title>
        <authorList>
            <person name="Kim J.K."/>
            <person name="Choi T.E."/>
            <person name="Liu Q.M."/>
            <person name="Park H.Y."/>
            <person name="Yi T.H."/>
            <person name="Yoon M.H."/>
            <person name="Kim S.C."/>
            <person name="Im W.T."/>
        </authorList>
    </citation>
    <scope>NUCLEOTIDE SEQUENCE [LARGE SCALE GENOMIC DNA]</scope>
    <source>
        <strain evidence="3 4">KHI28</strain>
    </source>
</reference>
<feature type="transmembrane region" description="Helical" evidence="1">
    <location>
        <begin position="190"/>
        <end position="214"/>
    </location>
</feature>
<evidence type="ECO:0000256" key="1">
    <source>
        <dbReference type="SAM" id="Phobius"/>
    </source>
</evidence>
<protein>
    <submittedName>
        <fullName evidence="3">Fatty acid desaturase</fullName>
    </submittedName>
</protein>
<dbReference type="GO" id="GO:0042284">
    <property type="term" value="F:sphingolipid delta-4 desaturase activity"/>
    <property type="evidence" value="ECO:0007669"/>
    <property type="project" value="TreeGrafter"/>
</dbReference>
<accession>A0A5B8WAV4</accession>
<dbReference type="EMBL" id="CP042437">
    <property type="protein sequence ID" value="QEC80046.1"/>
    <property type="molecule type" value="Genomic_DNA"/>
</dbReference>
<dbReference type="SMART" id="SM01269">
    <property type="entry name" value="Lipid_DES"/>
    <property type="match status" value="1"/>
</dbReference>
<feature type="transmembrane region" description="Helical" evidence="1">
    <location>
        <begin position="108"/>
        <end position="125"/>
    </location>
</feature>
<sequence>MKTDTPFEPIETPDIHFLRRIEVLKKHPEVKQLMGYDPWAAVLTFFIVAGQISFAWGVSVWFPSFGTYWWQIILLSYVVGGTMNHWSAMAVHEMAHNLMLKTPAQNKALAIFANIPVLVPGAIAFRTHHMKHHSHLGIEDVDNDFPSHWEVKMVGKSGIRKFIWLFFYIFFLFLVRGFDTKPTKWEWANIITLIITDALIFVFLGKIAIIYLFLSTLWGFSLHPAAGHFIREHFIFEEGQETNSYYGWLNWVCFNVGYHNEHHDIMNIPGRYLPKYYKITKEFYQHLDSTHSWTRMFYDFITKPNLGADKRYVRTEQIRKQGIKMAEEMKRSREMV</sequence>
<feature type="transmembrane region" description="Helical" evidence="1">
    <location>
        <begin position="68"/>
        <end position="88"/>
    </location>
</feature>
<evidence type="ECO:0000313" key="3">
    <source>
        <dbReference type="EMBL" id="QEC80046.1"/>
    </source>
</evidence>
<dbReference type="AlphaFoldDB" id="A0A5B8WAV4"/>
<dbReference type="PANTHER" id="PTHR12879:SF8">
    <property type="entry name" value="SPHINGOLIPID DELTA(4)-DESATURASE DES1"/>
    <property type="match status" value="1"/>
</dbReference>
<dbReference type="Pfam" id="PF08557">
    <property type="entry name" value="Lipid_DES"/>
    <property type="match status" value="1"/>
</dbReference>
<dbReference type="InterPro" id="IPR005804">
    <property type="entry name" value="FA_desaturase_dom"/>
</dbReference>
<evidence type="ECO:0000259" key="2">
    <source>
        <dbReference type="SMART" id="SM01269"/>
    </source>
</evidence>
<keyword evidence="1" id="KW-0812">Transmembrane</keyword>
<dbReference type="KEGG" id="mgk:FSB76_30360"/>